<reference evidence="1" key="1">
    <citation type="submission" date="2022-06" db="EMBL/GenBank/DDBJ databases">
        <title>Genome public.</title>
        <authorList>
            <person name="Sun Q."/>
        </authorList>
    </citation>
    <scope>NUCLEOTIDE SEQUENCE</scope>
    <source>
        <strain evidence="1">CWNU-1</strain>
    </source>
</reference>
<dbReference type="EMBL" id="JAMQAW010000011">
    <property type="protein sequence ID" value="MCM2389436.1"/>
    <property type="molecule type" value="Genomic_DNA"/>
</dbReference>
<name>A0ABT0UMH8_9ACTN</name>
<sequence length="58" mass="6065">MVGLVEYGSRALLNAAFGSESTGELDCADPMLDTSDSLMLLLADAAFDARLPERGDTA</sequence>
<evidence type="ECO:0000313" key="2">
    <source>
        <dbReference type="Proteomes" id="UP001431429"/>
    </source>
</evidence>
<dbReference type="Proteomes" id="UP001431429">
    <property type="component" value="Unassembled WGS sequence"/>
</dbReference>
<keyword evidence="2" id="KW-1185">Reference proteome</keyword>
<accession>A0ABT0UMH8</accession>
<evidence type="ECO:0000313" key="1">
    <source>
        <dbReference type="EMBL" id="MCM2389436.1"/>
    </source>
</evidence>
<gene>
    <name evidence="1" type="ORF">NBG84_14225</name>
</gene>
<organism evidence="1 2">
    <name type="scientific">Streptomyces albipurpureus</name>
    <dbReference type="NCBI Taxonomy" id="2897419"/>
    <lineage>
        <taxon>Bacteria</taxon>
        <taxon>Bacillati</taxon>
        <taxon>Actinomycetota</taxon>
        <taxon>Actinomycetes</taxon>
        <taxon>Kitasatosporales</taxon>
        <taxon>Streptomycetaceae</taxon>
        <taxon>Streptomyces</taxon>
    </lineage>
</organism>
<proteinExistence type="predicted"/>
<dbReference type="RefSeq" id="WP_250919785.1">
    <property type="nucleotide sequence ID" value="NZ_JAMQAW010000011.1"/>
</dbReference>
<protein>
    <submittedName>
        <fullName evidence="1">Uncharacterized protein</fullName>
    </submittedName>
</protein>
<comment type="caution">
    <text evidence="1">The sequence shown here is derived from an EMBL/GenBank/DDBJ whole genome shotgun (WGS) entry which is preliminary data.</text>
</comment>